<keyword evidence="1" id="KW-0812">Transmembrane</keyword>
<keyword evidence="1" id="KW-1133">Transmembrane helix</keyword>
<proteinExistence type="predicted"/>
<reference evidence="3 4" key="1">
    <citation type="submission" date="2017-12" db="EMBL/GenBank/DDBJ databases">
        <authorList>
            <person name="Hurst M.R.H."/>
        </authorList>
    </citation>
    <scope>NUCLEOTIDE SEQUENCE [LARGE SCALE GENOMIC DNA]</scope>
    <source>
        <strain evidence="3 4">SY-3-19</strain>
    </source>
</reference>
<evidence type="ECO:0000313" key="4">
    <source>
        <dbReference type="Proteomes" id="UP000239504"/>
    </source>
</evidence>
<dbReference type="Proteomes" id="UP000239504">
    <property type="component" value="Unassembled WGS sequence"/>
</dbReference>
<evidence type="ECO:0000256" key="1">
    <source>
        <dbReference type="SAM" id="Phobius"/>
    </source>
</evidence>
<gene>
    <name evidence="3" type="ORF">CW354_14595</name>
</gene>
<dbReference type="AlphaFoldDB" id="A0A2S7K2J2"/>
<protein>
    <recommendedName>
        <fullName evidence="2">TadE-like domain-containing protein</fullName>
    </recommendedName>
</protein>
<organism evidence="3 4">
    <name type="scientific">Hyphococcus luteus</name>
    <dbReference type="NCBI Taxonomy" id="2058213"/>
    <lineage>
        <taxon>Bacteria</taxon>
        <taxon>Pseudomonadati</taxon>
        <taxon>Pseudomonadota</taxon>
        <taxon>Alphaproteobacteria</taxon>
        <taxon>Parvularculales</taxon>
        <taxon>Parvularculaceae</taxon>
        <taxon>Hyphococcus</taxon>
    </lineage>
</organism>
<evidence type="ECO:0000259" key="2">
    <source>
        <dbReference type="Pfam" id="PF07811"/>
    </source>
</evidence>
<accession>A0A2S7K2J2</accession>
<evidence type="ECO:0000313" key="3">
    <source>
        <dbReference type="EMBL" id="PQA86716.1"/>
    </source>
</evidence>
<sequence>MRGRTMKRLTPLLTRWRDCSNGIAAVEFAMLLPVMVVIFFGLLETSNAMTVNRKVAISANTLADLTAQSEFLYEDDIDDLFEGVMTIVEPNDPTGMQLRLISVILDSNGDPVVHWSRDSDDNTPYAAGDDYTSLDDDTVLSEHGSLIVVEMVYVYTPGLTSHFIKSPITFSRQTIRWPRLTNRVQLCDAADNCTT</sequence>
<keyword evidence="4" id="KW-1185">Reference proteome</keyword>
<dbReference type="OrthoDB" id="7189296at2"/>
<dbReference type="Pfam" id="PF07811">
    <property type="entry name" value="TadE"/>
    <property type="match status" value="1"/>
</dbReference>
<dbReference type="InterPro" id="IPR012495">
    <property type="entry name" value="TadE-like_dom"/>
</dbReference>
<keyword evidence="1" id="KW-0472">Membrane</keyword>
<comment type="caution">
    <text evidence="3">The sequence shown here is derived from an EMBL/GenBank/DDBJ whole genome shotgun (WGS) entry which is preliminary data.</text>
</comment>
<feature type="transmembrane region" description="Helical" evidence="1">
    <location>
        <begin position="21"/>
        <end position="43"/>
    </location>
</feature>
<feature type="domain" description="TadE-like" evidence="2">
    <location>
        <begin position="22"/>
        <end position="56"/>
    </location>
</feature>
<name>A0A2S7K2J2_9PROT</name>
<dbReference type="EMBL" id="PJCH01000011">
    <property type="protein sequence ID" value="PQA86716.1"/>
    <property type="molecule type" value="Genomic_DNA"/>
</dbReference>